<feature type="compositionally biased region" description="Polar residues" evidence="1">
    <location>
        <begin position="1"/>
        <end position="12"/>
    </location>
</feature>
<proteinExistence type="predicted"/>
<gene>
    <name evidence="2" type="ORF">ACH5RR_012623</name>
</gene>
<feature type="region of interest" description="Disordered" evidence="1">
    <location>
        <begin position="1"/>
        <end position="35"/>
    </location>
</feature>
<reference evidence="2 3" key="1">
    <citation type="submission" date="2024-11" db="EMBL/GenBank/DDBJ databases">
        <title>A near-complete genome assembly of Cinchona calisaya.</title>
        <authorList>
            <person name="Lian D.C."/>
            <person name="Zhao X.W."/>
            <person name="Wei L."/>
        </authorList>
    </citation>
    <scope>NUCLEOTIDE SEQUENCE [LARGE SCALE GENOMIC DNA]</scope>
    <source>
        <tissue evidence="2">Nenye</tissue>
    </source>
</reference>
<dbReference type="AlphaFoldDB" id="A0ABD3A8B5"/>
<sequence>MRGSIATHQSQHSNHKINEENSIRANGEDLIGGSNHDMVKEEDYFGPWMKFINKDHLESGDGNINGRSPEIFLVAQSLGAREDASFVAQEPPLKKPDNTLEITRSTGTVSSSRGNDSPRRRMRKK</sequence>
<name>A0ABD3A8B5_9GENT</name>
<dbReference type="Proteomes" id="UP001630127">
    <property type="component" value="Unassembled WGS sequence"/>
</dbReference>
<evidence type="ECO:0000256" key="1">
    <source>
        <dbReference type="SAM" id="MobiDB-lite"/>
    </source>
</evidence>
<feature type="region of interest" description="Disordered" evidence="1">
    <location>
        <begin position="85"/>
        <end position="125"/>
    </location>
</feature>
<keyword evidence="3" id="KW-1185">Reference proteome</keyword>
<comment type="caution">
    <text evidence="2">The sequence shown here is derived from an EMBL/GenBank/DDBJ whole genome shotgun (WGS) entry which is preliminary data.</text>
</comment>
<accession>A0ABD3A8B5</accession>
<organism evidence="2 3">
    <name type="scientific">Cinchona calisaya</name>
    <dbReference type="NCBI Taxonomy" id="153742"/>
    <lineage>
        <taxon>Eukaryota</taxon>
        <taxon>Viridiplantae</taxon>
        <taxon>Streptophyta</taxon>
        <taxon>Embryophyta</taxon>
        <taxon>Tracheophyta</taxon>
        <taxon>Spermatophyta</taxon>
        <taxon>Magnoliopsida</taxon>
        <taxon>eudicotyledons</taxon>
        <taxon>Gunneridae</taxon>
        <taxon>Pentapetalae</taxon>
        <taxon>asterids</taxon>
        <taxon>lamiids</taxon>
        <taxon>Gentianales</taxon>
        <taxon>Rubiaceae</taxon>
        <taxon>Cinchonoideae</taxon>
        <taxon>Cinchoneae</taxon>
        <taxon>Cinchona</taxon>
    </lineage>
</organism>
<feature type="compositionally biased region" description="Low complexity" evidence="1">
    <location>
        <begin position="103"/>
        <end position="114"/>
    </location>
</feature>
<evidence type="ECO:0000313" key="2">
    <source>
        <dbReference type="EMBL" id="KAL3527967.1"/>
    </source>
</evidence>
<protein>
    <submittedName>
        <fullName evidence="2">Uncharacterized protein</fullName>
    </submittedName>
</protein>
<dbReference type="EMBL" id="JBJUIK010000005">
    <property type="protein sequence ID" value="KAL3527967.1"/>
    <property type="molecule type" value="Genomic_DNA"/>
</dbReference>
<evidence type="ECO:0000313" key="3">
    <source>
        <dbReference type="Proteomes" id="UP001630127"/>
    </source>
</evidence>